<dbReference type="EMBL" id="CP038462">
    <property type="protein sequence ID" value="QCC76091.1"/>
    <property type="molecule type" value="Genomic_DNA"/>
</dbReference>
<dbReference type="AlphaFoldDB" id="A0A4P7U8Y6"/>
<gene>
    <name evidence="2" type="ORF">E2C04_00750</name>
</gene>
<dbReference type="GO" id="GO:0043565">
    <property type="term" value="F:sequence-specific DNA binding"/>
    <property type="evidence" value="ECO:0007669"/>
    <property type="project" value="InterPro"/>
</dbReference>
<evidence type="ECO:0000313" key="2">
    <source>
        <dbReference type="EMBL" id="QCC76091.1"/>
    </source>
</evidence>
<protein>
    <submittedName>
        <fullName evidence="2">Uncharacterized protein</fullName>
    </submittedName>
</protein>
<sequence>MAMTAARIHGHSLPAIARHFDRDHTTVLVRDPAHREDPAAAGPAAKIAADLPEQPAASSAPATSSSMSPSPVTAPPACASSSERSLSPLSAAG</sequence>
<name>A0A4P7U8Y6_9ACTN</name>
<dbReference type="KEGG" id="ndp:E2C04_00750"/>
<feature type="compositionally biased region" description="Low complexity" evidence="1">
    <location>
        <begin position="39"/>
        <end position="93"/>
    </location>
</feature>
<feature type="region of interest" description="Disordered" evidence="1">
    <location>
        <begin position="27"/>
        <end position="93"/>
    </location>
</feature>
<evidence type="ECO:0000313" key="3">
    <source>
        <dbReference type="Proteomes" id="UP000297025"/>
    </source>
</evidence>
<accession>A0A4P7U8Y6</accession>
<organism evidence="2 3">
    <name type="scientific">Nocardioides daphniae</name>
    <dbReference type="NCBI Taxonomy" id="402297"/>
    <lineage>
        <taxon>Bacteria</taxon>
        <taxon>Bacillati</taxon>
        <taxon>Actinomycetota</taxon>
        <taxon>Actinomycetes</taxon>
        <taxon>Propionibacteriales</taxon>
        <taxon>Nocardioidaceae</taxon>
        <taxon>Nocardioides</taxon>
    </lineage>
</organism>
<evidence type="ECO:0000256" key="1">
    <source>
        <dbReference type="SAM" id="MobiDB-lite"/>
    </source>
</evidence>
<feature type="compositionally biased region" description="Basic and acidic residues" evidence="1">
    <location>
        <begin position="27"/>
        <end position="38"/>
    </location>
</feature>
<reference evidence="2 3" key="1">
    <citation type="journal article" date="2008" name="Int. J. Syst. Evol. Microbiol.">
        <title>Nocardioides daphniae sp. nov., isolated from Daphnia cucullata (Crustacea: Cladocera).</title>
        <authorList>
            <person name="Toth E.M."/>
            <person name="Keki Z."/>
            <person name="Homonnay Z.G."/>
            <person name="Borsodi A.K."/>
            <person name="Marialigeti K."/>
            <person name="Schumann P."/>
        </authorList>
    </citation>
    <scope>NUCLEOTIDE SEQUENCE [LARGE SCALE GENOMIC DNA]</scope>
    <source>
        <strain evidence="2 3">JCM 16608</strain>
    </source>
</reference>
<dbReference type="SUPFAM" id="SSF48295">
    <property type="entry name" value="TrpR-like"/>
    <property type="match status" value="1"/>
</dbReference>
<proteinExistence type="predicted"/>
<dbReference type="InterPro" id="IPR010921">
    <property type="entry name" value="Trp_repressor/repl_initiator"/>
</dbReference>
<dbReference type="Proteomes" id="UP000297025">
    <property type="component" value="Chromosome"/>
</dbReference>